<dbReference type="Proteomes" id="UP001431963">
    <property type="component" value="Unassembled WGS sequence"/>
</dbReference>
<dbReference type="Gene3D" id="3.40.630.40">
    <property type="entry name" value="Zn-dependent exopeptidases"/>
    <property type="match status" value="1"/>
</dbReference>
<sequence>MIHRTQTEAYVLLRPMATFAPLVFSSPHSGRDYPSAFLDATVLDSRLIRSSEDAFVDKLFAAAPHHGMPLLAARAPRAWLDLNRACDELDPALIEGVSRAPHNPRISSGLGVIPRVVAQGRPIYRGKLPRSEAEARLRAHWHPYHDRLRNLMTETESRFGEAVLIDCHSMPHEAIETHARPGNSHPEVVLGDRFGAAAGRVVMDRIETAFRRAGLRVARNAPFAGAYIAQTYGRPSRGHHAVQVEIDRALYMDEARIEPRPDFPAFQALMAEVVADLAESFAPDRRLAAE</sequence>
<keyword evidence="2" id="KW-1185">Reference proteome</keyword>
<dbReference type="InterPro" id="IPR007709">
    <property type="entry name" value="N-FG_amidohydro"/>
</dbReference>
<reference evidence="1" key="1">
    <citation type="submission" date="2024-02" db="EMBL/GenBank/DDBJ databases">
        <title>Genome sequences of strain Gemmobacter sp. JM10B15.</title>
        <authorList>
            <person name="Zhang M."/>
        </authorList>
    </citation>
    <scope>NUCLEOTIDE SEQUENCE</scope>
    <source>
        <strain evidence="1">JM10B15</strain>
    </source>
</reference>
<dbReference type="SUPFAM" id="SSF53187">
    <property type="entry name" value="Zn-dependent exopeptidases"/>
    <property type="match status" value="1"/>
</dbReference>
<gene>
    <name evidence="1" type="ORF">V6590_08160</name>
</gene>
<name>A0ABU8BTU2_9RHOB</name>
<comment type="caution">
    <text evidence="1">The sequence shown here is derived from an EMBL/GenBank/DDBJ whole genome shotgun (WGS) entry which is preliminary data.</text>
</comment>
<accession>A0ABU8BTU2</accession>
<dbReference type="Pfam" id="PF05013">
    <property type="entry name" value="FGase"/>
    <property type="match status" value="1"/>
</dbReference>
<evidence type="ECO:0000313" key="2">
    <source>
        <dbReference type="Proteomes" id="UP001431963"/>
    </source>
</evidence>
<dbReference type="RefSeq" id="WP_335421779.1">
    <property type="nucleotide sequence ID" value="NZ_JBALHR010000004.1"/>
</dbReference>
<protein>
    <submittedName>
        <fullName evidence="1">N-formylglutamate amidohydrolase</fullName>
    </submittedName>
</protein>
<evidence type="ECO:0000313" key="1">
    <source>
        <dbReference type="EMBL" id="MEH7828121.1"/>
    </source>
</evidence>
<organism evidence="1 2">
    <name type="scientific">Gemmobacter denitrificans</name>
    <dbReference type="NCBI Taxonomy" id="3123040"/>
    <lineage>
        <taxon>Bacteria</taxon>
        <taxon>Pseudomonadati</taxon>
        <taxon>Pseudomonadota</taxon>
        <taxon>Alphaproteobacteria</taxon>
        <taxon>Rhodobacterales</taxon>
        <taxon>Paracoccaceae</taxon>
        <taxon>Gemmobacter</taxon>
    </lineage>
</organism>
<proteinExistence type="predicted"/>
<dbReference type="EMBL" id="JBALHR010000004">
    <property type="protein sequence ID" value="MEH7828121.1"/>
    <property type="molecule type" value="Genomic_DNA"/>
</dbReference>